<keyword evidence="2" id="KW-1185">Reference proteome</keyword>
<gene>
    <name evidence="1" type="ORF">DPMN_035914</name>
</gene>
<accession>A0A9D4MBK4</accession>
<sequence length="56" mass="6433">MLFYWTASAWSVALETFTGTTMKLVLPSVKIAPWANTRIILNRRLVKNVLLVLQQK</sequence>
<dbReference type="AlphaFoldDB" id="A0A9D4MBK4"/>
<organism evidence="1 2">
    <name type="scientific">Dreissena polymorpha</name>
    <name type="common">Zebra mussel</name>
    <name type="synonym">Mytilus polymorpha</name>
    <dbReference type="NCBI Taxonomy" id="45954"/>
    <lineage>
        <taxon>Eukaryota</taxon>
        <taxon>Metazoa</taxon>
        <taxon>Spiralia</taxon>
        <taxon>Lophotrochozoa</taxon>
        <taxon>Mollusca</taxon>
        <taxon>Bivalvia</taxon>
        <taxon>Autobranchia</taxon>
        <taxon>Heteroconchia</taxon>
        <taxon>Euheterodonta</taxon>
        <taxon>Imparidentia</taxon>
        <taxon>Neoheterodontei</taxon>
        <taxon>Myida</taxon>
        <taxon>Dreissenoidea</taxon>
        <taxon>Dreissenidae</taxon>
        <taxon>Dreissena</taxon>
    </lineage>
</organism>
<dbReference type="EMBL" id="JAIWYP010000002">
    <property type="protein sequence ID" value="KAH3872694.1"/>
    <property type="molecule type" value="Genomic_DNA"/>
</dbReference>
<protein>
    <submittedName>
        <fullName evidence="1">Uncharacterized protein</fullName>
    </submittedName>
</protein>
<name>A0A9D4MBK4_DREPO</name>
<reference evidence="1" key="2">
    <citation type="submission" date="2020-11" db="EMBL/GenBank/DDBJ databases">
        <authorList>
            <person name="McCartney M.A."/>
            <person name="Auch B."/>
            <person name="Kono T."/>
            <person name="Mallez S."/>
            <person name="Becker A."/>
            <person name="Gohl D.M."/>
            <person name="Silverstein K.A.T."/>
            <person name="Koren S."/>
            <person name="Bechman K.B."/>
            <person name="Herman A."/>
            <person name="Abrahante J.E."/>
            <person name="Garbe J."/>
        </authorList>
    </citation>
    <scope>NUCLEOTIDE SEQUENCE</scope>
    <source>
        <strain evidence="1">Duluth1</strain>
        <tissue evidence="1">Whole animal</tissue>
    </source>
</reference>
<evidence type="ECO:0000313" key="2">
    <source>
        <dbReference type="Proteomes" id="UP000828390"/>
    </source>
</evidence>
<dbReference type="Proteomes" id="UP000828390">
    <property type="component" value="Unassembled WGS sequence"/>
</dbReference>
<reference evidence="1" key="1">
    <citation type="journal article" date="2019" name="bioRxiv">
        <title>The Genome of the Zebra Mussel, Dreissena polymorpha: A Resource for Invasive Species Research.</title>
        <authorList>
            <person name="McCartney M.A."/>
            <person name="Auch B."/>
            <person name="Kono T."/>
            <person name="Mallez S."/>
            <person name="Zhang Y."/>
            <person name="Obille A."/>
            <person name="Becker A."/>
            <person name="Abrahante J.E."/>
            <person name="Garbe J."/>
            <person name="Badalamenti J.P."/>
            <person name="Herman A."/>
            <person name="Mangelson H."/>
            <person name="Liachko I."/>
            <person name="Sullivan S."/>
            <person name="Sone E.D."/>
            <person name="Koren S."/>
            <person name="Silverstein K.A.T."/>
            <person name="Beckman K.B."/>
            <person name="Gohl D.M."/>
        </authorList>
    </citation>
    <scope>NUCLEOTIDE SEQUENCE</scope>
    <source>
        <strain evidence="1">Duluth1</strain>
        <tissue evidence="1">Whole animal</tissue>
    </source>
</reference>
<evidence type="ECO:0000313" key="1">
    <source>
        <dbReference type="EMBL" id="KAH3872694.1"/>
    </source>
</evidence>
<comment type="caution">
    <text evidence="1">The sequence shown here is derived from an EMBL/GenBank/DDBJ whole genome shotgun (WGS) entry which is preliminary data.</text>
</comment>
<proteinExistence type="predicted"/>